<dbReference type="EMBL" id="CM056809">
    <property type="protein sequence ID" value="KAJ8647618.1"/>
    <property type="molecule type" value="Genomic_DNA"/>
</dbReference>
<sequence length="550" mass="62033">MLRSCLRSSICSNRWAASTKPYFAWPPPNLLLHISKHLSSESSRRKNPQLPPLSDLKSLCIEDRLKEAILEMGIQGLRVDFDGYDSLLAVCINQNAVREGQRVHSHMIKTRYFPPVFLNTRLVIMYVKFGFLEDARRVFDGMSERNVVSWTAVISGCARRGRRYEALGLFLRMLETGIFPNEFTFASTLTACTGPGGLEHGIQVHSLVIKSNFESHLCVGSSLVDMYAKAGRIQEARRVFDKLPERNVVSCTAIITGYAQLGLDEKALELFCQLQKEGMESNPVTYVSLVTALSGLAALDYGRQVHTQIIRSEVQSNVVLQNSLIDMYSKCGSLTYSRRVFNSMPERTVISWNAMLVGYSKHGLGQQVLELFKLMQKEDVKPDRITLMAVLSGCSHGGLVHEGLDIFYWMVRGQYVEAEIEHYGCIVDLLGRAGLVDKALIFIKQMPFEPTAGIWDTLLGACRAHSNVPVGEYAAQQLFNIDPQNARNYVILSNIFAAAGRWEDVINVRRLMKEKTVMKEPGQSWIKLDRKLHAFYVSDQFHSKKGKKYL</sequence>
<reference evidence="1 2" key="1">
    <citation type="journal article" date="2022" name="Hortic Res">
        <title>A haplotype resolved chromosomal level avocado genome allows analysis of novel avocado genes.</title>
        <authorList>
            <person name="Nath O."/>
            <person name="Fletcher S.J."/>
            <person name="Hayward A."/>
            <person name="Shaw L.M."/>
            <person name="Masouleh A.K."/>
            <person name="Furtado A."/>
            <person name="Henry R.J."/>
            <person name="Mitter N."/>
        </authorList>
    </citation>
    <scope>NUCLEOTIDE SEQUENCE [LARGE SCALE GENOMIC DNA]</scope>
    <source>
        <strain evidence="2">cv. Hass</strain>
    </source>
</reference>
<evidence type="ECO:0000313" key="1">
    <source>
        <dbReference type="EMBL" id="KAJ8647618.1"/>
    </source>
</evidence>
<comment type="caution">
    <text evidence="1">The sequence shown here is derived from an EMBL/GenBank/DDBJ whole genome shotgun (WGS) entry which is preliminary data.</text>
</comment>
<name>A0ACC2MPP9_PERAE</name>
<evidence type="ECO:0000313" key="2">
    <source>
        <dbReference type="Proteomes" id="UP001234297"/>
    </source>
</evidence>
<accession>A0ACC2MPP9</accession>
<organism evidence="1 2">
    <name type="scientific">Persea americana</name>
    <name type="common">Avocado</name>
    <dbReference type="NCBI Taxonomy" id="3435"/>
    <lineage>
        <taxon>Eukaryota</taxon>
        <taxon>Viridiplantae</taxon>
        <taxon>Streptophyta</taxon>
        <taxon>Embryophyta</taxon>
        <taxon>Tracheophyta</taxon>
        <taxon>Spermatophyta</taxon>
        <taxon>Magnoliopsida</taxon>
        <taxon>Magnoliidae</taxon>
        <taxon>Laurales</taxon>
        <taxon>Lauraceae</taxon>
        <taxon>Persea</taxon>
    </lineage>
</organism>
<keyword evidence="2" id="KW-1185">Reference proteome</keyword>
<gene>
    <name evidence="1" type="ORF">MRB53_000641</name>
</gene>
<proteinExistence type="predicted"/>
<protein>
    <submittedName>
        <fullName evidence="1">Uncharacterized protein</fullName>
    </submittedName>
</protein>
<dbReference type="Proteomes" id="UP001234297">
    <property type="component" value="Chromosome 1"/>
</dbReference>